<gene>
    <name evidence="1" type="ORF">KPL37_04075</name>
</gene>
<accession>A0ABS6BPV4</accession>
<dbReference type="EMBL" id="JAHLDV010000005">
    <property type="protein sequence ID" value="MBU3158942.1"/>
    <property type="molecule type" value="Genomic_DNA"/>
</dbReference>
<evidence type="ECO:0000313" key="1">
    <source>
        <dbReference type="EMBL" id="MBU3158942.1"/>
    </source>
</evidence>
<keyword evidence="2" id="KW-1185">Reference proteome</keyword>
<organism evidence="1 2">
    <name type="scientific">Clostridium frigoris</name>
    <dbReference type="NCBI Taxonomy" id="205327"/>
    <lineage>
        <taxon>Bacteria</taxon>
        <taxon>Bacillati</taxon>
        <taxon>Bacillota</taxon>
        <taxon>Clostridia</taxon>
        <taxon>Eubacteriales</taxon>
        <taxon>Clostridiaceae</taxon>
        <taxon>Clostridium</taxon>
    </lineage>
</organism>
<comment type="caution">
    <text evidence="1">The sequence shown here is derived from an EMBL/GenBank/DDBJ whole genome shotgun (WGS) entry which is preliminary data.</text>
</comment>
<dbReference type="RefSeq" id="WP_216146146.1">
    <property type="nucleotide sequence ID" value="NZ_JAHLDV010000005.1"/>
</dbReference>
<proteinExistence type="predicted"/>
<sequence>MVIKKINCCKCIYYYITWDPAYPKGCKLYGFKSATLPSILVKQSSGIACAKFTPKVK</sequence>
<name>A0ABS6BPV4_9CLOT</name>
<protein>
    <submittedName>
        <fullName evidence="1">Uracil-DNA glycosylase</fullName>
    </submittedName>
</protein>
<reference evidence="1 2" key="1">
    <citation type="submission" date="2021-06" db="EMBL/GenBank/DDBJ databases">
        <title>Clostridia strains as spoilage organisms.</title>
        <authorList>
            <person name="Wambui J."/>
            <person name="Stephan R."/>
            <person name="Stevens M.J.A."/>
        </authorList>
    </citation>
    <scope>NUCLEOTIDE SEQUENCE [LARGE SCALE GENOMIC DNA]</scope>
    <source>
        <strain evidence="1 2">DSM 14204</strain>
    </source>
</reference>
<evidence type="ECO:0000313" key="2">
    <source>
        <dbReference type="Proteomes" id="UP000776252"/>
    </source>
</evidence>
<dbReference type="Proteomes" id="UP000776252">
    <property type="component" value="Unassembled WGS sequence"/>
</dbReference>